<comment type="similarity">
    <text evidence="1 6">Belongs to the Glu/Leu/Phe/Val dehydrogenases family.</text>
</comment>
<keyword evidence="2 6" id="KW-0560">Oxidoreductase</keyword>
<evidence type="ECO:0000313" key="8">
    <source>
        <dbReference type="EMBL" id="SDA59105.1"/>
    </source>
</evidence>
<protein>
    <submittedName>
        <fullName evidence="8">Leucine dehydrogenase</fullName>
    </submittedName>
</protein>
<dbReference type="GO" id="GO:0006520">
    <property type="term" value="P:amino acid metabolic process"/>
    <property type="evidence" value="ECO:0007669"/>
    <property type="project" value="InterPro"/>
</dbReference>
<dbReference type="EMBL" id="FMXE01000007">
    <property type="protein sequence ID" value="SDA59105.1"/>
    <property type="molecule type" value="Genomic_DNA"/>
</dbReference>
<dbReference type="PROSITE" id="PS00074">
    <property type="entry name" value="GLFV_DEHYDROGENASE"/>
    <property type="match status" value="1"/>
</dbReference>
<dbReference type="SUPFAM" id="SSF51735">
    <property type="entry name" value="NAD(P)-binding Rossmann-fold domains"/>
    <property type="match status" value="1"/>
</dbReference>
<keyword evidence="3 5" id="KW-0520">NAD</keyword>
<name>A0A1G5WPC6_9BACT</name>
<dbReference type="InterPro" id="IPR006096">
    <property type="entry name" value="Glu/Leu/Phe/Val/Trp_DH_C"/>
</dbReference>
<evidence type="ECO:0000256" key="6">
    <source>
        <dbReference type="RuleBase" id="RU004417"/>
    </source>
</evidence>
<accession>A0A1G5WPC6</accession>
<dbReference type="InterPro" id="IPR006097">
    <property type="entry name" value="Glu/Leu/Phe/Val/Trp_DH_dimer"/>
</dbReference>
<dbReference type="Proteomes" id="UP000198756">
    <property type="component" value="Unassembled WGS sequence"/>
</dbReference>
<evidence type="ECO:0000256" key="2">
    <source>
        <dbReference type="ARBA" id="ARBA00023002"/>
    </source>
</evidence>
<evidence type="ECO:0000256" key="4">
    <source>
        <dbReference type="PIRSR" id="PIRSR000188-1"/>
    </source>
</evidence>
<sequence length="366" mass="39276">MLEIKATESVREGSIFGQISTMDHEQLVVCHDQATGLKALIGIHNTVLGPALGGTRMWPYASEAEAITDVLRLSRGMTFKNALAGLNLGGGKAVLIGNPSLKNEAFLRRFGRFVESLGGRYVTAEDVNMKTSDMEYIAMETRHVTGLPQIKGGAGDPSPVTAFGVYMGMKAGAKKAFGTDSLSGKKIGVQGVGQVGKYLIEYLVKEGAEIIITDIFEDKLKEIANASGATIVDPNVIYDLPMDIYAPCALGATINDQTIERLKCAVIAGGANNQLKDEDKHGKILMEKGIIYAPDFLINAGGVINVGAEYYGDYHKESVFAQTEKIYDTCLGILDKAEKEKIPAQQAAIEAAKARIEAIGRVKLPF</sequence>
<evidence type="ECO:0000256" key="5">
    <source>
        <dbReference type="PIRSR" id="PIRSR000188-2"/>
    </source>
</evidence>
<gene>
    <name evidence="8" type="ORF">SAMN03080617_01161</name>
</gene>
<organism evidence="8 9">
    <name type="scientific">Algoriphagus alkaliphilus</name>
    <dbReference type="NCBI Taxonomy" id="279824"/>
    <lineage>
        <taxon>Bacteria</taxon>
        <taxon>Pseudomonadati</taxon>
        <taxon>Bacteroidota</taxon>
        <taxon>Cytophagia</taxon>
        <taxon>Cytophagales</taxon>
        <taxon>Cyclobacteriaceae</taxon>
        <taxon>Algoriphagus</taxon>
    </lineage>
</organism>
<dbReference type="InterPro" id="IPR033524">
    <property type="entry name" value="Glu/Leu/Phe/Val_DH_AS"/>
</dbReference>
<dbReference type="InterPro" id="IPR016211">
    <property type="entry name" value="Glu/Phe/Leu/Val/Trp_DH_bac/arc"/>
</dbReference>
<dbReference type="PANTHER" id="PTHR42722">
    <property type="entry name" value="LEUCINE DEHYDROGENASE"/>
    <property type="match status" value="1"/>
</dbReference>
<evidence type="ECO:0000256" key="3">
    <source>
        <dbReference type="ARBA" id="ARBA00023027"/>
    </source>
</evidence>
<dbReference type="Pfam" id="PF00208">
    <property type="entry name" value="ELFV_dehydrog"/>
    <property type="match status" value="2"/>
</dbReference>
<dbReference type="GO" id="GO:0016639">
    <property type="term" value="F:oxidoreductase activity, acting on the CH-NH2 group of donors, NAD or NADP as acceptor"/>
    <property type="evidence" value="ECO:0007669"/>
    <property type="project" value="InterPro"/>
</dbReference>
<feature type="binding site" evidence="5">
    <location>
        <begin position="191"/>
        <end position="196"/>
    </location>
    <ligand>
        <name>NAD(+)</name>
        <dbReference type="ChEBI" id="CHEBI:57540"/>
    </ligand>
</feature>
<proteinExistence type="inferred from homology"/>
<reference evidence="9" key="1">
    <citation type="submission" date="2016-10" db="EMBL/GenBank/DDBJ databases">
        <authorList>
            <person name="Varghese N."/>
            <person name="Submissions S."/>
        </authorList>
    </citation>
    <scope>NUCLEOTIDE SEQUENCE [LARGE SCALE GENOMIC DNA]</scope>
    <source>
        <strain evidence="9">DSM 22703</strain>
    </source>
</reference>
<dbReference type="GO" id="GO:0000166">
    <property type="term" value="F:nucleotide binding"/>
    <property type="evidence" value="ECO:0007669"/>
    <property type="project" value="UniProtKB-KW"/>
</dbReference>
<dbReference type="RefSeq" id="WP_092729005.1">
    <property type="nucleotide sequence ID" value="NZ_FMXE01000007.1"/>
</dbReference>
<dbReference type="Gene3D" id="3.40.50.720">
    <property type="entry name" value="NAD(P)-binding Rossmann-like Domain"/>
    <property type="match status" value="1"/>
</dbReference>
<dbReference type="Pfam" id="PF02812">
    <property type="entry name" value="ELFV_dehydrog_N"/>
    <property type="match status" value="1"/>
</dbReference>
<dbReference type="SMART" id="SM00839">
    <property type="entry name" value="ELFV_dehydrog"/>
    <property type="match status" value="1"/>
</dbReference>
<dbReference type="AlphaFoldDB" id="A0A1G5WPC6"/>
<evidence type="ECO:0000259" key="7">
    <source>
        <dbReference type="SMART" id="SM00839"/>
    </source>
</evidence>
<evidence type="ECO:0000256" key="1">
    <source>
        <dbReference type="ARBA" id="ARBA00006382"/>
    </source>
</evidence>
<dbReference type="PANTHER" id="PTHR42722:SF1">
    <property type="entry name" value="VALINE DEHYDROGENASE"/>
    <property type="match status" value="1"/>
</dbReference>
<dbReference type="FunFam" id="3.40.50.10860:FF:000010">
    <property type="entry name" value="Leucine dehydrogenase"/>
    <property type="match status" value="1"/>
</dbReference>
<dbReference type="InterPro" id="IPR046346">
    <property type="entry name" value="Aminoacid_DH-like_N_sf"/>
</dbReference>
<dbReference type="SUPFAM" id="SSF53223">
    <property type="entry name" value="Aminoacid dehydrogenase-like, N-terminal domain"/>
    <property type="match status" value="1"/>
</dbReference>
<feature type="domain" description="Glutamate/phenylalanine/leucine/valine/L-tryptophan dehydrogenase C-terminal" evidence="7">
    <location>
        <begin position="155"/>
        <end position="364"/>
    </location>
</feature>
<dbReference type="CDD" id="cd01075">
    <property type="entry name" value="NAD_bind_Leu_Phe_Val_DH"/>
    <property type="match status" value="1"/>
</dbReference>
<dbReference type="InterPro" id="IPR036291">
    <property type="entry name" value="NAD(P)-bd_dom_sf"/>
</dbReference>
<dbReference type="PIRSF" id="PIRSF000188">
    <property type="entry name" value="Phe_leu_dh"/>
    <property type="match status" value="1"/>
</dbReference>
<dbReference type="Gene3D" id="3.40.50.10860">
    <property type="entry name" value="Leucine Dehydrogenase, chain A, domain 1"/>
    <property type="match status" value="1"/>
</dbReference>
<keyword evidence="5" id="KW-0547">Nucleotide-binding</keyword>
<dbReference type="PRINTS" id="PR00082">
    <property type="entry name" value="GLFDHDRGNASE"/>
</dbReference>
<feature type="active site" description="Proton donor/acceptor" evidence="4">
    <location>
        <position position="92"/>
    </location>
</feature>
<dbReference type="OrthoDB" id="9803297at2"/>
<evidence type="ECO:0000313" key="9">
    <source>
        <dbReference type="Proteomes" id="UP000198756"/>
    </source>
</evidence>
<dbReference type="InterPro" id="IPR006095">
    <property type="entry name" value="Glu/Leu/Phe/Val/Trp_DH"/>
</dbReference>
<keyword evidence="9" id="KW-1185">Reference proteome</keyword>
<dbReference type="STRING" id="279824.SAMN03080617_01161"/>